<dbReference type="PANTHER" id="PTHR43856:SF1">
    <property type="entry name" value="MITOCHONDRIAL CARDIOLIPIN HYDROLASE"/>
    <property type="match status" value="1"/>
</dbReference>
<sequence>MTYRIRATTLALALLAATLVLARPAAAGQAPVSTTIGSSPVDIVFNDPVDHGGQDTAQLQKMIALIDGAPAGSSIHIALYSISANIVYDAIADAVDRGVHVYAVHNGEDQKSTDDSPAALANLLGADHHWCDHGSASLAYGGGCLSTSSTGLMHAKYMLFSQTADASGTQHQWVTWFGSPNMTYASGANEFNDSFTVYGDQQLYDGFYQQLWQPMWAERSYPNDDFYVASAPRGYFGSAASHVQVYASPEQTTDLVVNRLNYVDADDSCRVRVMEASITNGRMAVVNKLVSLHQQGCHTWVDVGSIASQPLSALKAAGIPVHTSPVHDKTILVYGRYAGSTGDRTLVFTGSHNLTYSALHYNDEILVKVEDSQAMYDAFFAHFNDAYNTGSSL</sequence>
<dbReference type="Pfam" id="PF13091">
    <property type="entry name" value="PLDc_2"/>
    <property type="match status" value="2"/>
</dbReference>
<dbReference type="GO" id="GO:0004630">
    <property type="term" value="F:phospholipase D activity"/>
    <property type="evidence" value="ECO:0007669"/>
    <property type="project" value="UniProtKB-EC"/>
</dbReference>
<evidence type="ECO:0000256" key="1">
    <source>
        <dbReference type="ARBA" id="ARBA00000798"/>
    </source>
</evidence>
<feature type="domain" description="Phospholipase D-like" evidence="8">
    <location>
        <begin position="284"/>
        <end position="376"/>
    </location>
</feature>
<evidence type="ECO:0000259" key="8">
    <source>
        <dbReference type="Pfam" id="PF13091"/>
    </source>
</evidence>
<evidence type="ECO:0000256" key="5">
    <source>
        <dbReference type="ARBA" id="ARBA00022963"/>
    </source>
</evidence>
<organism evidence="9 10">
    <name type="scientific">Actinocatenispora thailandica</name>
    <dbReference type="NCBI Taxonomy" id="227318"/>
    <lineage>
        <taxon>Bacteria</taxon>
        <taxon>Bacillati</taxon>
        <taxon>Actinomycetota</taxon>
        <taxon>Actinomycetes</taxon>
        <taxon>Micromonosporales</taxon>
        <taxon>Micromonosporaceae</taxon>
        <taxon>Actinocatenispora</taxon>
    </lineage>
</organism>
<comment type="catalytic activity">
    <reaction evidence="1">
        <text>a 1,2-diacyl-sn-glycero-3-phosphocholine + H2O = a 1,2-diacyl-sn-glycero-3-phosphate + choline + H(+)</text>
        <dbReference type="Rhea" id="RHEA:14445"/>
        <dbReference type="ChEBI" id="CHEBI:15354"/>
        <dbReference type="ChEBI" id="CHEBI:15377"/>
        <dbReference type="ChEBI" id="CHEBI:15378"/>
        <dbReference type="ChEBI" id="CHEBI:57643"/>
        <dbReference type="ChEBI" id="CHEBI:58608"/>
        <dbReference type="EC" id="3.1.4.4"/>
    </reaction>
</comment>
<evidence type="ECO:0000256" key="2">
    <source>
        <dbReference type="ARBA" id="ARBA00008664"/>
    </source>
</evidence>
<feature type="signal peptide" evidence="7">
    <location>
        <begin position="1"/>
        <end position="22"/>
    </location>
</feature>
<dbReference type="PANTHER" id="PTHR43856">
    <property type="entry name" value="CARDIOLIPIN HYDROLASE"/>
    <property type="match status" value="1"/>
</dbReference>
<comment type="similarity">
    <text evidence="2">Belongs to the phospholipase D family.</text>
</comment>
<dbReference type="EC" id="3.1.4.4" evidence="3"/>
<dbReference type="InterPro" id="IPR051406">
    <property type="entry name" value="PLD_domain"/>
</dbReference>
<protein>
    <recommendedName>
        <fullName evidence="3">phospholipase D</fullName>
        <ecNumber evidence="3">3.1.4.4</ecNumber>
    </recommendedName>
</protein>
<evidence type="ECO:0000256" key="7">
    <source>
        <dbReference type="SAM" id="SignalP"/>
    </source>
</evidence>
<accession>A0A7R7DSE6</accession>
<evidence type="ECO:0000256" key="3">
    <source>
        <dbReference type="ARBA" id="ARBA00012027"/>
    </source>
</evidence>
<keyword evidence="6" id="KW-0443">Lipid metabolism</keyword>
<dbReference type="KEGG" id="atl:Athai_45380"/>
<dbReference type="RefSeq" id="WP_203963299.1">
    <property type="nucleotide sequence ID" value="NZ_AP023355.1"/>
</dbReference>
<proteinExistence type="inferred from homology"/>
<dbReference type="InterPro" id="IPR025202">
    <property type="entry name" value="PLD-like_dom"/>
</dbReference>
<evidence type="ECO:0000256" key="4">
    <source>
        <dbReference type="ARBA" id="ARBA00022801"/>
    </source>
</evidence>
<evidence type="ECO:0000313" key="10">
    <source>
        <dbReference type="Proteomes" id="UP000611640"/>
    </source>
</evidence>
<dbReference type="GO" id="GO:0016891">
    <property type="term" value="F:RNA endonuclease activity producing 5'-phosphomonoesters, hydrolytic mechanism"/>
    <property type="evidence" value="ECO:0007669"/>
    <property type="project" value="TreeGrafter"/>
</dbReference>
<keyword evidence="5" id="KW-0442">Lipid degradation</keyword>
<feature type="chain" id="PRO_5039194605" description="phospholipase D" evidence="7">
    <location>
        <begin position="23"/>
        <end position="393"/>
    </location>
</feature>
<gene>
    <name evidence="9" type="ORF">Athai_45380</name>
</gene>
<keyword evidence="4" id="KW-0378">Hydrolase</keyword>
<keyword evidence="7" id="KW-0732">Signal</keyword>
<dbReference type="EMBL" id="AP023355">
    <property type="protein sequence ID" value="BCJ37035.1"/>
    <property type="molecule type" value="Genomic_DNA"/>
</dbReference>
<feature type="domain" description="Phospholipase D-like" evidence="8">
    <location>
        <begin position="66"/>
        <end position="197"/>
    </location>
</feature>
<dbReference type="SUPFAM" id="SSF56024">
    <property type="entry name" value="Phospholipase D/nuclease"/>
    <property type="match status" value="2"/>
</dbReference>
<evidence type="ECO:0000313" key="9">
    <source>
        <dbReference type="EMBL" id="BCJ37035.1"/>
    </source>
</evidence>
<keyword evidence="10" id="KW-1185">Reference proteome</keyword>
<dbReference type="AlphaFoldDB" id="A0A7R7DSE6"/>
<name>A0A7R7DSE6_9ACTN</name>
<evidence type="ECO:0000256" key="6">
    <source>
        <dbReference type="ARBA" id="ARBA00023098"/>
    </source>
</evidence>
<dbReference type="Gene3D" id="3.30.870.10">
    <property type="entry name" value="Endonuclease Chain A"/>
    <property type="match status" value="2"/>
</dbReference>
<reference evidence="9 10" key="1">
    <citation type="submission" date="2020-08" db="EMBL/GenBank/DDBJ databases">
        <title>Whole genome shotgun sequence of Actinocatenispora thailandica NBRC 105041.</title>
        <authorList>
            <person name="Komaki H."/>
            <person name="Tamura T."/>
        </authorList>
    </citation>
    <scope>NUCLEOTIDE SEQUENCE [LARGE SCALE GENOMIC DNA]</scope>
    <source>
        <strain evidence="9 10">NBRC 105041</strain>
    </source>
</reference>
<dbReference type="GO" id="GO:0016042">
    <property type="term" value="P:lipid catabolic process"/>
    <property type="evidence" value="ECO:0007669"/>
    <property type="project" value="UniProtKB-KW"/>
</dbReference>
<dbReference type="Proteomes" id="UP000611640">
    <property type="component" value="Chromosome"/>
</dbReference>